<gene>
    <name evidence="1" type="primary">Acey_s0008.g258</name>
    <name evidence="1" type="ORF">Y032_0008g258</name>
</gene>
<name>A0A016VLN4_9BILA</name>
<sequence length="78" mass="8931">MVGTRIRRRQWSIAVAGRLRSKAIYLWKDTCLGCSLYHHRRSSAPVGEDIKVIIVCDGDLTERDLPRRAEVVTELSSY</sequence>
<reference evidence="2" key="1">
    <citation type="journal article" date="2015" name="Nat. Genet.">
        <title>The genome and transcriptome of the zoonotic hookworm Ancylostoma ceylanicum identify infection-specific gene families.</title>
        <authorList>
            <person name="Schwarz E.M."/>
            <person name="Hu Y."/>
            <person name="Antoshechkin I."/>
            <person name="Miller M.M."/>
            <person name="Sternberg P.W."/>
            <person name="Aroian R.V."/>
        </authorList>
    </citation>
    <scope>NUCLEOTIDE SEQUENCE</scope>
    <source>
        <strain evidence="2">HY135</strain>
    </source>
</reference>
<dbReference type="AlphaFoldDB" id="A0A016VLN4"/>
<proteinExistence type="predicted"/>
<protein>
    <submittedName>
        <fullName evidence="1">Uncharacterized protein</fullName>
    </submittedName>
</protein>
<evidence type="ECO:0000313" key="2">
    <source>
        <dbReference type="Proteomes" id="UP000024635"/>
    </source>
</evidence>
<dbReference type="Proteomes" id="UP000024635">
    <property type="component" value="Unassembled WGS sequence"/>
</dbReference>
<accession>A0A016VLN4</accession>
<dbReference type="EMBL" id="JARK01001344">
    <property type="protein sequence ID" value="EYC27932.1"/>
    <property type="molecule type" value="Genomic_DNA"/>
</dbReference>
<organism evidence="1 2">
    <name type="scientific">Ancylostoma ceylanicum</name>
    <dbReference type="NCBI Taxonomy" id="53326"/>
    <lineage>
        <taxon>Eukaryota</taxon>
        <taxon>Metazoa</taxon>
        <taxon>Ecdysozoa</taxon>
        <taxon>Nematoda</taxon>
        <taxon>Chromadorea</taxon>
        <taxon>Rhabditida</taxon>
        <taxon>Rhabditina</taxon>
        <taxon>Rhabditomorpha</taxon>
        <taxon>Strongyloidea</taxon>
        <taxon>Ancylostomatidae</taxon>
        <taxon>Ancylostomatinae</taxon>
        <taxon>Ancylostoma</taxon>
    </lineage>
</organism>
<comment type="caution">
    <text evidence="1">The sequence shown here is derived from an EMBL/GenBank/DDBJ whole genome shotgun (WGS) entry which is preliminary data.</text>
</comment>
<keyword evidence="2" id="KW-1185">Reference proteome</keyword>
<evidence type="ECO:0000313" key="1">
    <source>
        <dbReference type="EMBL" id="EYC27932.1"/>
    </source>
</evidence>